<gene>
    <name evidence="1" type="primary">ABSGL_08322.1 scaffold 9817</name>
</gene>
<sequence>MNSSSFTTPQSIRIQPDYTKAFVTEDFATNDDYDICFNNIASKHAVFIFKTAHRPSTYISGLVYQWIHENHDPLEVEDIGHSRLPVELRNWIVDCVDRHMNLKSIKAVLRLNIDQLDEVSESNDTQCTVVYLLTF</sequence>
<evidence type="ECO:0000313" key="2">
    <source>
        <dbReference type="Proteomes" id="UP000078561"/>
    </source>
</evidence>
<dbReference type="EMBL" id="LT553862">
    <property type="protein sequence ID" value="SAM02529.1"/>
    <property type="molecule type" value="Genomic_DNA"/>
</dbReference>
<evidence type="ECO:0000313" key="1">
    <source>
        <dbReference type="EMBL" id="SAM02529.1"/>
    </source>
</evidence>
<dbReference type="InParanoid" id="A0A163M974"/>
<organism evidence="1">
    <name type="scientific">Absidia glauca</name>
    <name type="common">Pin mould</name>
    <dbReference type="NCBI Taxonomy" id="4829"/>
    <lineage>
        <taxon>Eukaryota</taxon>
        <taxon>Fungi</taxon>
        <taxon>Fungi incertae sedis</taxon>
        <taxon>Mucoromycota</taxon>
        <taxon>Mucoromycotina</taxon>
        <taxon>Mucoromycetes</taxon>
        <taxon>Mucorales</taxon>
        <taxon>Cunninghamellaceae</taxon>
        <taxon>Absidia</taxon>
    </lineage>
</organism>
<keyword evidence="2" id="KW-1185">Reference proteome</keyword>
<dbReference type="AlphaFoldDB" id="A0A163M974"/>
<reference evidence="1" key="1">
    <citation type="submission" date="2016-04" db="EMBL/GenBank/DDBJ databases">
        <authorList>
            <person name="Evans L.H."/>
            <person name="Alamgir A."/>
            <person name="Owens N."/>
            <person name="Weber N.D."/>
            <person name="Virtaneva K."/>
            <person name="Barbian K."/>
            <person name="Babar A."/>
            <person name="Rosenke K."/>
        </authorList>
    </citation>
    <scope>NUCLEOTIDE SEQUENCE [LARGE SCALE GENOMIC DNA]</scope>
    <source>
        <strain evidence="1">CBS 101.48</strain>
    </source>
</reference>
<protein>
    <submittedName>
        <fullName evidence="1">Uncharacterized protein</fullName>
    </submittedName>
</protein>
<dbReference type="Proteomes" id="UP000078561">
    <property type="component" value="Unassembled WGS sequence"/>
</dbReference>
<name>A0A163M974_ABSGL</name>
<accession>A0A163M974</accession>
<proteinExistence type="predicted"/>